<dbReference type="Proteomes" id="UP000678276">
    <property type="component" value="Unassembled WGS sequence"/>
</dbReference>
<protein>
    <submittedName>
        <fullName evidence="3">Beta-ketoacyl-ACP synthase</fullName>
        <ecNumber evidence="3">2.3.1.179</ecNumber>
    </submittedName>
</protein>
<keyword evidence="4" id="KW-1185">Reference proteome</keyword>
<organism evidence="3 4">
    <name type="scientific">Jiella mangrovi</name>
    <dbReference type="NCBI Taxonomy" id="2821407"/>
    <lineage>
        <taxon>Bacteria</taxon>
        <taxon>Pseudomonadati</taxon>
        <taxon>Pseudomonadota</taxon>
        <taxon>Alphaproteobacteria</taxon>
        <taxon>Hyphomicrobiales</taxon>
        <taxon>Aurantimonadaceae</taxon>
        <taxon>Jiella</taxon>
    </lineage>
</organism>
<reference evidence="3 4" key="1">
    <citation type="submission" date="2021-04" db="EMBL/GenBank/DDBJ databases">
        <title>Whole genome sequence of Jiella sp. KSK16Y-1.</title>
        <authorList>
            <person name="Tuo L."/>
        </authorList>
    </citation>
    <scope>NUCLEOTIDE SEQUENCE [LARGE SCALE GENOMIC DNA]</scope>
    <source>
        <strain evidence="3 4">KSK16Y-1</strain>
    </source>
</reference>
<feature type="domain" description="Beta-ketoacyl synthase-like N-terminal" evidence="2">
    <location>
        <begin position="68"/>
        <end position="255"/>
    </location>
</feature>
<dbReference type="GO" id="GO:0004315">
    <property type="term" value="F:3-oxoacyl-[acyl-carrier-protein] synthase activity"/>
    <property type="evidence" value="ECO:0007669"/>
    <property type="project" value="UniProtKB-EC"/>
</dbReference>
<dbReference type="RefSeq" id="WP_209592724.1">
    <property type="nucleotide sequence ID" value="NZ_JAGJCF010000001.1"/>
</dbReference>
<keyword evidence="3" id="KW-0012">Acyltransferase</keyword>
<evidence type="ECO:0000313" key="4">
    <source>
        <dbReference type="Proteomes" id="UP000678276"/>
    </source>
</evidence>
<keyword evidence="1 3" id="KW-0808">Transferase</keyword>
<evidence type="ECO:0000313" key="3">
    <source>
        <dbReference type="EMBL" id="MBP0614312.1"/>
    </source>
</evidence>
<dbReference type="InterPro" id="IPR014030">
    <property type="entry name" value="Ketoacyl_synth_N"/>
</dbReference>
<name>A0ABS4BC27_9HYPH</name>
<accession>A0ABS4BC27</accession>
<dbReference type="EMBL" id="JAGJCF010000001">
    <property type="protein sequence ID" value="MBP0614312.1"/>
    <property type="molecule type" value="Genomic_DNA"/>
</dbReference>
<dbReference type="NCBIfam" id="NF005084">
    <property type="entry name" value="PRK06519.1"/>
    <property type="match status" value="1"/>
</dbReference>
<dbReference type="EC" id="2.3.1.179" evidence="3"/>
<dbReference type="Pfam" id="PF00109">
    <property type="entry name" value="ketoacyl-synt"/>
    <property type="match status" value="1"/>
</dbReference>
<dbReference type="PANTHER" id="PTHR11712">
    <property type="entry name" value="POLYKETIDE SYNTHASE-RELATED"/>
    <property type="match status" value="1"/>
</dbReference>
<gene>
    <name evidence="3" type="ORF">J6595_01755</name>
</gene>
<dbReference type="PANTHER" id="PTHR11712:SF336">
    <property type="entry name" value="3-OXOACYL-[ACYL-CARRIER-PROTEIN] SYNTHASE, MITOCHONDRIAL"/>
    <property type="match status" value="1"/>
</dbReference>
<proteinExistence type="predicted"/>
<sequence>MTDEPRHVLITGIGLVSSLGEGIGAHLDFFGRGPGLQPNINSQDYAPYYVHGLPPIDWSKQIPKRGDQRQMETWQKLGTYSAGLALEDAGIPMDETVRGEIDMIVAAGGGERDAAVDAMVMERARGSNDAGGVINDTLSTELRPTLFLAQLSNLLAGNISIVHKVTGSSRTFMGEEAAGISALYSARARIASGQSEICLVGGAFSAERKDLILNFDLAELMLRDEWRPVFARSGAHQGIAVGSVGAFLVLESPEHAAKRSAKAYARLTSATGDRGRRERERTSQRFADLLPKLSSSMDEVMVLSGATGLSDLASIEREVLAQRLSGAPLRAYGTMLGHSFEAQMPAGVALAAGALSRGMAIPPFDTGEEKPASAAPRQAVVTSIGHLHGEGVCLVEAIEASRP</sequence>
<dbReference type="InterPro" id="IPR000794">
    <property type="entry name" value="Beta-ketoacyl_synthase"/>
</dbReference>
<dbReference type="SUPFAM" id="SSF53901">
    <property type="entry name" value="Thiolase-like"/>
    <property type="match status" value="2"/>
</dbReference>
<dbReference type="InterPro" id="IPR016039">
    <property type="entry name" value="Thiolase-like"/>
</dbReference>
<evidence type="ECO:0000259" key="2">
    <source>
        <dbReference type="Pfam" id="PF00109"/>
    </source>
</evidence>
<comment type="caution">
    <text evidence="3">The sequence shown here is derived from an EMBL/GenBank/DDBJ whole genome shotgun (WGS) entry which is preliminary data.</text>
</comment>
<evidence type="ECO:0000256" key="1">
    <source>
        <dbReference type="ARBA" id="ARBA00022679"/>
    </source>
</evidence>
<dbReference type="Gene3D" id="3.40.47.10">
    <property type="match status" value="1"/>
</dbReference>